<accession>A0A151TN20</accession>
<protein>
    <submittedName>
        <fullName evidence="2">Uncharacterized protein</fullName>
    </submittedName>
</protein>
<proteinExistence type="predicted"/>
<feature type="region of interest" description="Disordered" evidence="1">
    <location>
        <begin position="38"/>
        <end position="73"/>
    </location>
</feature>
<evidence type="ECO:0000313" key="3">
    <source>
        <dbReference type="Proteomes" id="UP000075243"/>
    </source>
</evidence>
<dbReference type="EMBL" id="CM003606">
    <property type="protein sequence ID" value="KYP68454.1"/>
    <property type="molecule type" value="Genomic_DNA"/>
</dbReference>
<dbReference type="Proteomes" id="UP000075243">
    <property type="component" value="Chromosome 4"/>
</dbReference>
<sequence length="73" mass="7870">MERTVSRSNSRKLPPPRGLVKIRIFKTVFSSVKAFASLVTPRPNGNGEEDGASLTGTSPSTTPPNSSPHNYDQ</sequence>
<evidence type="ECO:0000313" key="2">
    <source>
        <dbReference type="EMBL" id="KYP68454.1"/>
    </source>
</evidence>
<dbReference type="Gramene" id="C.cajan_21446.t">
    <property type="protein sequence ID" value="C.cajan_21446.t.cds1"/>
    <property type="gene ID" value="C.cajan_21446"/>
</dbReference>
<dbReference type="OMA" id="MPQLDRT"/>
<name>A0A151TN20_CAJCA</name>
<gene>
    <name evidence="2" type="ORF">KK1_022080</name>
</gene>
<keyword evidence="3" id="KW-1185">Reference proteome</keyword>
<dbReference type="AlphaFoldDB" id="A0A151TN20"/>
<evidence type="ECO:0000256" key="1">
    <source>
        <dbReference type="SAM" id="MobiDB-lite"/>
    </source>
</evidence>
<organism evidence="2 3">
    <name type="scientific">Cajanus cajan</name>
    <name type="common">Pigeon pea</name>
    <name type="synonym">Cajanus indicus</name>
    <dbReference type="NCBI Taxonomy" id="3821"/>
    <lineage>
        <taxon>Eukaryota</taxon>
        <taxon>Viridiplantae</taxon>
        <taxon>Streptophyta</taxon>
        <taxon>Embryophyta</taxon>
        <taxon>Tracheophyta</taxon>
        <taxon>Spermatophyta</taxon>
        <taxon>Magnoliopsida</taxon>
        <taxon>eudicotyledons</taxon>
        <taxon>Gunneridae</taxon>
        <taxon>Pentapetalae</taxon>
        <taxon>rosids</taxon>
        <taxon>fabids</taxon>
        <taxon>Fabales</taxon>
        <taxon>Fabaceae</taxon>
        <taxon>Papilionoideae</taxon>
        <taxon>50 kb inversion clade</taxon>
        <taxon>NPAAA clade</taxon>
        <taxon>indigoferoid/millettioid clade</taxon>
        <taxon>Phaseoleae</taxon>
        <taxon>Cajanus</taxon>
    </lineage>
</organism>
<reference evidence="2 3" key="1">
    <citation type="journal article" date="2012" name="Nat. Biotechnol.">
        <title>Draft genome sequence of pigeonpea (Cajanus cajan), an orphan legume crop of resource-poor farmers.</title>
        <authorList>
            <person name="Varshney R.K."/>
            <person name="Chen W."/>
            <person name="Li Y."/>
            <person name="Bharti A.K."/>
            <person name="Saxena R.K."/>
            <person name="Schlueter J.A."/>
            <person name="Donoghue M.T."/>
            <person name="Azam S."/>
            <person name="Fan G."/>
            <person name="Whaley A.M."/>
            <person name="Farmer A.D."/>
            <person name="Sheridan J."/>
            <person name="Iwata A."/>
            <person name="Tuteja R."/>
            <person name="Penmetsa R.V."/>
            <person name="Wu W."/>
            <person name="Upadhyaya H.D."/>
            <person name="Yang S.P."/>
            <person name="Shah T."/>
            <person name="Saxena K.B."/>
            <person name="Michael T."/>
            <person name="McCombie W.R."/>
            <person name="Yang B."/>
            <person name="Zhang G."/>
            <person name="Yang H."/>
            <person name="Wang J."/>
            <person name="Spillane C."/>
            <person name="Cook D.R."/>
            <person name="May G.D."/>
            <person name="Xu X."/>
            <person name="Jackson S.A."/>
        </authorList>
    </citation>
    <scope>NUCLEOTIDE SEQUENCE [LARGE SCALE GENOMIC DNA]</scope>
    <source>
        <strain evidence="3">cv. Asha</strain>
    </source>
</reference>